<gene>
    <name evidence="9" type="ORF">C2G38_383147</name>
</gene>
<keyword evidence="5" id="KW-0418">Kinase</keyword>
<organism evidence="9 10">
    <name type="scientific">Gigaspora rosea</name>
    <dbReference type="NCBI Taxonomy" id="44941"/>
    <lineage>
        <taxon>Eukaryota</taxon>
        <taxon>Fungi</taxon>
        <taxon>Fungi incertae sedis</taxon>
        <taxon>Mucoromycota</taxon>
        <taxon>Glomeromycotina</taxon>
        <taxon>Glomeromycetes</taxon>
        <taxon>Diversisporales</taxon>
        <taxon>Gigasporaceae</taxon>
        <taxon>Gigaspora</taxon>
    </lineage>
</organism>
<dbReference type="InterPro" id="IPR003594">
    <property type="entry name" value="HATPase_dom"/>
</dbReference>
<feature type="domain" description="Histidine kinase" evidence="7">
    <location>
        <begin position="380"/>
        <end position="607"/>
    </location>
</feature>
<dbReference type="InterPro" id="IPR005467">
    <property type="entry name" value="His_kinase_dom"/>
</dbReference>
<comment type="catalytic activity">
    <reaction evidence="1">
        <text>ATP + protein L-histidine = ADP + protein N-phospho-L-histidine.</text>
        <dbReference type="EC" id="2.7.13.3"/>
    </reaction>
</comment>
<dbReference type="InterPro" id="IPR036890">
    <property type="entry name" value="HATPase_C_sf"/>
</dbReference>
<dbReference type="CDD" id="cd16922">
    <property type="entry name" value="HATPase_EvgS-ArcB-TorS-like"/>
    <property type="match status" value="1"/>
</dbReference>
<evidence type="ECO:0000256" key="3">
    <source>
        <dbReference type="ARBA" id="ARBA00022553"/>
    </source>
</evidence>
<dbReference type="SMART" id="SM00448">
    <property type="entry name" value="REC"/>
    <property type="match status" value="1"/>
</dbReference>
<dbReference type="InterPro" id="IPR036097">
    <property type="entry name" value="HisK_dim/P_sf"/>
</dbReference>
<feature type="domain" description="Response regulatory" evidence="8">
    <location>
        <begin position="686"/>
        <end position="802"/>
    </location>
</feature>
<dbReference type="OrthoDB" id="5378913at2759"/>
<accession>A0A397VX45</accession>
<dbReference type="InterPro" id="IPR003661">
    <property type="entry name" value="HisK_dim/P_dom"/>
</dbReference>
<keyword evidence="10" id="KW-1185">Reference proteome</keyword>
<feature type="domain" description="Histidine kinase" evidence="7">
    <location>
        <begin position="1011"/>
        <end position="1247"/>
    </location>
</feature>
<dbReference type="Gene3D" id="3.40.50.2300">
    <property type="match status" value="1"/>
</dbReference>
<evidence type="ECO:0000313" key="10">
    <source>
        <dbReference type="Proteomes" id="UP000266673"/>
    </source>
</evidence>
<dbReference type="PANTHER" id="PTHR43047:SF72">
    <property type="entry name" value="OSMOSENSING HISTIDINE PROTEIN KINASE SLN1"/>
    <property type="match status" value="1"/>
</dbReference>
<dbReference type="GO" id="GO:0009927">
    <property type="term" value="F:histidine phosphotransfer kinase activity"/>
    <property type="evidence" value="ECO:0007669"/>
    <property type="project" value="TreeGrafter"/>
</dbReference>
<dbReference type="SMART" id="SM00388">
    <property type="entry name" value="HisKA"/>
    <property type="match status" value="2"/>
</dbReference>
<dbReference type="InterPro" id="IPR004358">
    <property type="entry name" value="Sig_transdc_His_kin-like_C"/>
</dbReference>
<dbReference type="FunFam" id="3.30.565.10:FF:000006">
    <property type="entry name" value="Sensor histidine kinase WalK"/>
    <property type="match status" value="1"/>
</dbReference>
<name>A0A397VX45_9GLOM</name>
<sequence length="1492" mass="170451">MSLSLNCSDDIIKNEETNFADMVYNFDWSTTCLGPMDSWDTTLKTATNLCLKSAFPTCLHIGPPDWILIYNKAFQPILKAKHPFALGKPSIVVWPEVYDLLDQFEYVKATGKGLFRKDRYIELTRDGYTEETYFDYTFSPILRPDGTLCGIFTLSQETTPRILNARRLKVLSEFGHRISEIKSLESACHIMAKVLNNNVDIPYALIYFVEHKSNSDSESLIARLVSTTFDEDGKKGRNIPDNLPNTPEIIYLAKDSVQNNDTYIELKREAATYSFIKCDSWPIHLVIKEGKHVKVLLKDESQAVLLQTKISLYGDRFLTAVLVCGVNRLRTLDEQYMEFLRLVTDQMNTYLLHGKTIEEENKRSKVLADLNYQKVSFFQGISHELKTPLTLMLSPLDDVINVCSQNAPIMSYLQTIRRNARRLLKLINTLLQFSNIESNQLEANFRETNISEFTRELVSDFKNMAKTLGLDYNIDIPYSEEFNQIMGDKIYLDHDMYETIVFNLCSNALKHTWNGCITIRLYLGYKDNKKMVVLDVSDTGVGIPETALPNIFQRFYRVESQGSRSHEGTGIGLALVKELVACHGGIITVTSKVNHGTTFKCWFPIGCEHLSTNQIHFNNVENSIENSRELYSNRQLYLEESSQWIKNSISETQCEIINKADLNMNHDNNKKMLTEDDDHDENKKYQVLIVDDNNNMRDYLADLLREFEIHRACDGRDALRVLEKLKKLPDLILSDIKMPNMNGYELLDELRSNAKTQLIPVILLSAKAGEDSKIKGLDKGADDFLIKPFSARELITRIRTNIKLSIFRRKILFQQYKEEKTKQLLLSISSKILSKSNLNETLLYIIKEIKHTIPCEKIFIISNDRSESKNNKIVVSYEDSENITSITNPFMEISDNNKNEESQTFIKSQEYLNNNSGIDIYMDIYCDKVCKNISVLSAELRLNNEIWGWIKVLRSQNSIWFDSEIELLQQISNQISLAITCAKLSEENAEKKIQIKAAEFANHAKSQILANTSHELRTPLGAIVGILSSFDGTNLTADQKNMINIMGHASDIVLSTVNDILDAAKLEAQKITLMNRTFDLLELFENIIEKFGKKAGDKKKIELIINCDVDQLPRYVKSDPERLKQVLSHLLSNSVKFTDKGEILLTISMQSHEIDENGENPSYNKIVKNGNLLIELYDTGIGMDPKYVQHAWESFSQGDMSMTKKQDGTGLGLSICKSLVEINGGEIKVESRLGKGTKFWFTWNVEFLSITSSLRETQFDEIIGYSIRQKRILIIHPVENVRNAMLKYLKRTEKVDAFDTFDNSIKNAYDMAFISLYEDNEEEVLKAALDLRRLEMNNNNNNNLVIIFIVFPNDDGNKLAKKLITKIGGATSILYTPITLKKLANQFIYIEKNSAINKNDVSQYINKNNNEIILKQAADSKLHKAENVDQDVDSCNSNDSNDSECRTRNVINNMCNLSMDDNSPSLEDSLISEFQNLTIQQSVQQIVKKQLN</sequence>
<reference evidence="9 10" key="1">
    <citation type="submission" date="2018-06" db="EMBL/GenBank/DDBJ databases">
        <title>Comparative genomics reveals the genomic features of Rhizophagus irregularis, R. cerebriforme, R. diaphanum and Gigaspora rosea, and their symbiotic lifestyle signature.</title>
        <authorList>
            <person name="Morin E."/>
            <person name="San Clemente H."/>
            <person name="Chen E.C.H."/>
            <person name="De La Providencia I."/>
            <person name="Hainaut M."/>
            <person name="Kuo A."/>
            <person name="Kohler A."/>
            <person name="Murat C."/>
            <person name="Tang N."/>
            <person name="Roy S."/>
            <person name="Loubradou J."/>
            <person name="Henrissat B."/>
            <person name="Grigoriev I.V."/>
            <person name="Corradi N."/>
            <person name="Roux C."/>
            <person name="Martin F.M."/>
        </authorList>
    </citation>
    <scope>NUCLEOTIDE SEQUENCE [LARGE SCALE GENOMIC DNA]</scope>
    <source>
        <strain evidence="9 10">DAOM 194757</strain>
    </source>
</reference>
<dbReference type="GO" id="GO:0005886">
    <property type="term" value="C:plasma membrane"/>
    <property type="evidence" value="ECO:0007669"/>
    <property type="project" value="TreeGrafter"/>
</dbReference>
<comment type="caution">
    <text evidence="9">The sequence shown here is derived from an EMBL/GenBank/DDBJ whole genome shotgun (WGS) entry which is preliminary data.</text>
</comment>
<evidence type="ECO:0000313" key="9">
    <source>
        <dbReference type="EMBL" id="RIB25907.1"/>
    </source>
</evidence>
<keyword evidence="4" id="KW-0808">Transferase</keyword>
<dbReference type="STRING" id="44941.A0A397VX45"/>
<dbReference type="SUPFAM" id="SSF55874">
    <property type="entry name" value="ATPase domain of HSP90 chaperone/DNA topoisomerase II/histidine kinase"/>
    <property type="match status" value="2"/>
</dbReference>
<evidence type="ECO:0000256" key="5">
    <source>
        <dbReference type="ARBA" id="ARBA00022777"/>
    </source>
</evidence>
<dbReference type="PROSITE" id="PS50109">
    <property type="entry name" value="HIS_KIN"/>
    <property type="match status" value="2"/>
</dbReference>
<feature type="modified residue" description="4-aspartylphosphate" evidence="6">
    <location>
        <position position="735"/>
    </location>
</feature>
<dbReference type="Gene3D" id="3.30.450.40">
    <property type="match status" value="1"/>
</dbReference>
<evidence type="ECO:0000256" key="6">
    <source>
        <dbReference type="PROSITE-ProRule" id="PRU00169"/>
    </source>
</evidence>
<dbReference type="Pfam" id="PF02518">
    <property type="entry name" value="HATPase_c"/>
    <property type="match status" value="2"/>
</dbReference>
<dbReference type="Gene3D" id="3.30.450.20">
    <property type="entry name" value="PAS domain"/>
    <property type="match status" value="1"/>
</dbReference>
<dbReference type="EMBL" id="QKWP01000157">
    <property type="protein sequence ID" value="RIB25907.1"/>
    <property type="molecule type" value="Genomic_DNA"/>
</dbReference>
<dbReference type="InterPro" id="IPR029016">
    <property type="entry name" value="GAF-like_dom_sf"/>
</dbReference>
<evidence type="ECO:0000256" key="2">
    <source>
        <dbReference type="ARBA" id="ARBA00012438"/>
    </source>
</evidence>
<dbReference type="CDD" id="cd17574">
    <property type="entry name" value="REC_OmpR"/>
    <property type="match status" value="1"/>
</dbReference>
<evidence type="ECO:0000256" key="4">
    <source>
        <dbReference type="ARBA" id="ARBA00022679"/>
    </source>
</evidence>
<proteinExistence type="predicted"/>
<dbReference type="FunFam" id="3.30.565.10:FF:000010">
    <property type="entry name" value="Sensor histidine kinase RcsC"/>
    <property type="match status" value="1"/>
</dbReference>
<dbReference type="PANTHER" id="PTHR43047">
    <property type="entry name" value="TWO-COMPONENT HISTIDINE PROTEIN KINASE"/>
    <property type="match status" value="1"/>
</dbReference>
<dbReference type="EC" id="2.7.13.3" evidence="2"/>
<dbReference type="Gene3D" id="3.30.565.10">
    <property type="entry name" value="Histidine kinase-like ATPase, C-terminal domain"/>
    <property type="match status" value="2"/>
</dbReference>
<evidence type="ECO:0000256" key="1">
    <source>
        <dbReference type="ARBA" id="ARBA00000085"/>
    </source>
</evidence>
<dbReference type="PROSITE" id="PS50110">
    <property type="entry name" value="RESPONSE_REGULATORY"/>
    <property type="match status" value="1"/>
</dbReference>
<protein>
    <recommendedName>
        <fullName evidence="2">histidine kinase</fullName>
        <ecNumber evidence="2">2.7.13.3</ecNumber>
    </recommendedName>
</protein>
<keyword evidence="3 6" id="KW-0597">Phosphoprotein</keyword>
<dbReference type="SMART" id="SM00387">
    <property type="entry name" value="HATPase_c"/>
    <property type="match status" value="2"/>
</dbReference>
<evidence type="ECO:0000259" key="8">
    <source>
        <dbReference type="PROSITE" id="PS50110"/>
    </source>
</evidence>
<evidence type="ECO:0000259" key="7">
    <source>
        <dbReference type="PROSITE" id="PS50109"/>
    </source>
</evidence>
<dbReference type="PRINTS" id="PR00344">
    <property type="entry name" value="BCTRLSENSOR"/>
</dbReference>
<dbReference type="SUPFAM" id="SSF55781">
    <property type="entry name" value="GAF domain-like"/>
    <property type="match status" value="1"/>
</dbReference>
<dbReference type="InterPro" id="IPR011006">
    <property type="entry name" value="CheY-like_superfamily"/>
</dbReference>
<dbReference type="SUPFAM" id="SSF52172">
    <property type="entry name" value="CheY-like"/>
    <property type="match status" value="1"/>
</dbReference>
<dbReference type="CDD" id="cd00082">
    <property type="entry name" value="HisKA"/>
    <property type="match status" value="2"/>
</dbReference>
<dbReference type="InterPro" id="IPR001789">
    <property type="entry name" value="Sig_transdc_resp-reg_receiver"/>
</dbReference>
<dbReference type="Pfam" id="PF00512">
    <property type="entry name" value="HisKA"/>
    <property type="match status" value="2"/>
</dbReference>
<dbReference type="Gene3D" id="1.10.287.130">
    <property type="match status" value="2"/>
</dbReference>
<dbReference type="GO" id="GO:0000155">
    <property type="term" value="F:phosphorelay sensor kinase activity"/>
    <property type="evidence" value="ECO:0007669"/>
    <property type="project" value="InterPro"/>
</dbReference>
<dbReference type="Pfam" id="PF00072">
    <property type="entry name" value="Response_reg"/>
    <property type="match status" value="1"/>
</dbReference>
<dbReference type="Proteomes" id="UP000266673">
    <property type="component" value="Unassembled WGS sequence"/>
</dbReference>
<dbReference type="SUPFAM" id="SSF47384">
    <property type="entry name" value="Homodimeric domain of signal transducing histidine kinase"/>
    <property type="match status" value="2"/>
</dbReference>